<evidence type="ECO:0000313" key="1">
    <source>
        <dbReference type="EMBL" id="KAF1940257.1"/>
    </source>
</evidence>
<reference evidence="1" key="1">
    <citation type="journal article" date="2020" name="Stud. Mycol.">
        <title>101 Dothideomycetes genomes: a test case for predicting lifestyles and emergence of pathogens.</title>
        <authorList>
            <person name="Haridas S."/>
            <person name="Albert R."/>
            <person name="Binder M."/>
            <person name="Bloem J."/>
            <person name="Labutti K."/>
            <person name="Salamov A."/>
            <person name="Andreopoulos B."/>
            <person name="Baker S."/>
            <person name="Barry K."/>
            <person name="Bills G."/>
            <person name="Bluhm B."/>
            <person name="Cannon C."/>
            <person name="Castanera R."/>
            <person name="Culley D."/>
            <person name="Daum C."/>
            <person name="Ezra D."/>
            <person name="Gonzalez J."/>
            <person name="Henrissat B."/>
            <person name="Kuo A."/>
            <person name="Liang C."/>
            <person name="Lipzen A."/>
            <person name="Lutzoni F."/>
            <person name="Magnuson J."/>
            <person name="Mondo S."/>
            <person name="Nolan M."/>
            <person name="Ohm R."/>
            <person name="Pangilinan J."/>
            <person name="Park H.-J."/>
            <person name="Ramirez L."/>
            <person name="Alfaro M."/>
            <person name="Sun H."/>
            <person name="Tritt A."/>
            <person name="Yoshinaga Y."/>
            <person name="Zwiers L.-H."/>
            <person name="Turgeon B."/>
            <person name="Goodwin S."/>
            <person name="Spatafora J."/>
            <person name="Crous P."/>
            <person name="Grigoriev I."/>
        </authorList>
    </citation>
    <scope>NUCLEOTIDE SEQUENCE</scope>
    <source>
        <strain evidence="1">CBS 161.51</strain>
    </source>
</reference>
<dbReference type="AlphaFoldDB" id="A0A6A5ST48"/>
<evidence type="ECO:0000313" key="2">
    <source>
        <dbReference type="Proteomes" id="UP000800038"/>
    </source>
</evidence>
<accession>A0A6A5ST48</accession>
<protein>
    <submittedName>
        <fullName evidence="1">Uncharacterized protein</fullName>
    </submittedName>
</protein>
<organism evidence="1 2">
    <name type="scientific">Clathrospora elynae</name>
    <dbReference type="NCBI Taxonomy" id="706981"/>
    <lineage>
        <taxon>Eukaryota</taxon>
        <taxon>Fungi</taxon>
        <taxon>Dikarya</taxon>
        <taxon>Ascomycota</taxon>
        <taxon>Pezizomycotina</taxon>
        <taxon>Dothideomycetes</taxon>
        <taxon>Pleosporomycetidae</taxon>
        <taxon>Pleosporales</taxon>
        <taxon>Diademaceae</taxon>
        <taxon>Clathrospora</taxon>
    </lineage>
</organism>
<dbReference type="Proteomes" id="UP000800038">
    <property type="component" value="Unassembled WGS sequence"/>
</dbReference>
<name>A0A6A5ST48_9PLEO</name>
<proteinExistence type="predicted"/>
<gene>
    <name evidence="1" type="ORF">EJ02DRAFT_237452</name>
</gene>
<keyword evidence="2" id="KW-1185">Reference proteome</keyword>
<dbReference type="EMBL" id="ML976066">
    <property type="protein sequence ID" value="KAF1940257.1"/>
    <property type="molecule type" value="Genomic_DNA"/>
</dbReference>
<sequence length="98" mass="10986">MSLRLLALAPWLPRTHTLLHKYSCASNTLSCNTATSFTTHFLPSLFHFSSYLHVVVAKAFRPRPCACFAYLWAYVIAPGSEQQGASNTFTSWSVCRMP</sequence>